<dbReference type="PRINTS" id="PR00420">
    <property type="entry name" value="RNGMNOXGNASE"/>
</dbReference>
<evidence type="ECO:0000259" key="2">
    <source>
        <dbReference type="Pfam" id="PF01494"/>
    </source>
</evidence>
<keyword evidence="1" id="KW-0560">Oxidoreductase</keyword>
<sequence>MSMNTEIAIVGGGIGGLTLGLKLARANIEVLVLEKLDAPSSVYKGELLQPKSLKIFKRLDALDVIRENGFSFSRIAFEEGEKEFAMDYSILPGEYDYSLMIEHEKLKGILLKRALRYPSFHYLSGTLAKEYDNGELIVKRKDVKEQLTVKADFFIGAEGRNSITRKVMNSKIKKIEYNHQFLTVTFPRPQSLEEGKIISKDERFLGLFPLPDAKVRSVYLIPEGTYKKHLQKGIHHFHKNYLELLPELEGYVTRLKNWKDIQLMIPTAFYADKYVDGRLAILGDAAHTVHPMAGEGMNMAIQDADILGELLAEMYTSGRISPDKLKWYEKVRKPRAENMISLSHLSAIAYSYSNRVITGIRRKGLKQIERDKTLQYKQMLNVSGLGYWPESLWDRLIQAGMLPARRPELSAADKSHYFYTEKDDYPWKKVEQYDK</sequence>
<reference evidence="3 4" key="1">
    <citation type="submission" date="2018-06" db="EMBL/GenBank/DDBJ databases">
        <title>Freshwater and sediment microbial communities from various areas in North America, analyzing microbe dynamics in response to fracking.</title>
        <authorList>
            <person name="Lamendella R."/>
        </authorList>
    </citation>
    <scope>NUCLEOTIDE SEQUENCE [LARGE SCALE GENOMIC DNA]</scope>
    <source>
        <strain evidence="3 4">14_TX</strain>
    </source>
</reference>
<dbReference type="RefSeq" id="WP_113883121.1">
    <property type="nucleotide sequence ID" value="NZ_QNSF01000006.1"/>
</dbReference>
<dbReference type="InterPro" id="IPR036188">
    <property type="entry name" value="FAD/NAD-bd_sf"/>
</dbReference>
<accession>A0A366JX71</accession>
<dbReference type="Gene3D" id="3.50.50.60">
    <property type="entry name" value="FAD/NAD(P)-binding domain"/>
    <property type="match status" value="2"/>
</dbReference>
<dbReference type="AlphaFoldDB" id="A0A366JX71"/>
<dbReference type="Pfam" id="PF01494">
    <property type="entry name" value="FAD_binding_3"/>
    <property type="match status" value="1"/>
</dbReference>
<comment type="caution">
    <text evidence="3">The sequence shown here is derived from an EMBL/GenBank/DDBJ whole genome shotgun (WGS) entry which is preliminary data.</text>
</comment>
<dbReference type="InterPro" id="IPR002938">
    <property type="entry name" value="FAD-bd"/>
</dbReference>
<dbReference type="OrthoDB" id="9766816at2"/>
<feature type="domain" description="FAD-binding" evidence="2">
    <location>
        <begin position="5"/>
        <end position="341"/>
    </location>
</feature>
<evidence type="ECO:0000313" key="4">
    <source>
        <dbReference type="Proteomes" id="UP000252731"/>
    </source>
</evidence>
<proteinExistence type="predicted"/>
<protein>
    <submittedName>
        <fullName evidence="3">2-polyprenyl-6-methoxyphenol hydroxylase-like FAD-dependent oxidoreductase</fullName>
    </submittedName>
</protein>
<dbReference type="PANTHER" id="PTHR43476">
    <property type="entry name" value="3-(3-HYDROXY-PHENYL)PROPIONATE/3-HYDROXYCINNAMIC ACID HYDROXYLASE"/>
    <property type="match status" value="1"/>
</dbReference>
<dbReference type="SUPFAM" id="SSF51905">
    <property type="entry name" value="FAD/NAD(P)-binding domain"/>
    <property type="match status" value="1"/>
</dbReference>
<dbReference type="GO" id="GO:0071949">
    <property type="term" value="F:FAD binding"/>
    <property type="evidence" value="ECO:0007669"/>
    <property type="project" value="InterPro"/>
</dbReference>
<keyword evidence="4" id="KW-1185">Reference proteome</keyword>
<dbReference type="EMBL" id="QNSF01000006">
    <property type="protein sequence ID" value="RBP93166.1"/>
    <property type="molecule type" value="Genomic_DNA"/>
</dbReference>
<dbReference type="GO" id="GO:0016491">
    <property type="term" value="F:oxidoreductase activity"/>
    <property type="evidence" value="ECO:0007669"/>
    <property type="project" value="UniProtKB-KW"/>
</dbReference>
<evidence type="ECO:0000256" key="1">
    <source>
        <dbReference type="ARBA" id="ARBA00023002"/>
    </source>
</evidence>
<dbReference type="PANTHER" id="PTHR43476:SF5">
    <property type="entry name" value="FAD-DEPENDENT MONOOXYGENASE"/>
    <property type="match status" value="1"/>
</dbReference>
<name>A0A366JX71_CYTFI</name>
<dbReference type="Proteomes" id="UP000252731">
    <property type="component" value="Unassembled WGS sequence"/>
</dbReference>
<gene>
    <name evidence="3" type="ORF">DFO70_106300</name>
</gene>
<organism evidence="3 4">
    <name type="scientific">Cytobacillus firmus</name>
    <name type="common">Bacillus firmus</name>
    <dbReference type="NCBI Taxonomy" id="1399"/>
    <lineage>
        <taxon>Bacteria</taxon>
        <taxon>Bacillati</taxon>
        <taxon>Bacillota</taxon>
        <taxon>Bacilli</taxon>
        <taxon>Bacillales</taxon>
        <taxon>Bacillaceae</taxon>
        <taxon>Cytobacillus</taxon>
    </lineage>
</organism>
<evidence type="ECO:0000313" key="3">
    <source>
        <dbReference type="EMBL" id="RBP93166.1"/>
    </source>
</evidence>
<dbReference type="InterPro" id="IPR050631">
    <property type="entry name" value="PheA/TfdB_FAD_monoxygenase"/>
</dbReference>
<dbReference type="STRING" id="1399.VL14_14270"/>